<evidence type="ECO:0000313" key="4">
    <source>
        <dbReference type="Proteomes" id="UP001549143"/>
    </source>
</evidence>
<keyword evidence="1" id="KW-0732">Signal</keyword>
<protein>
    <submittedName>
        <fullName evidence="3">Flp pilus assembly secretin CpaC</fullName>
    </submittedName>
</protein>
<evidence type="ECO:0000256" key="1">
    <source>
        <dbReference type="SAM" id="SignalP"/>
    </source>
</evidence>
<dbReference type="PROSITE" id="PS51257">
    <property type="entry name" value="PROKAR_LIPOPROTEIN"/>
    <property type="match status" value="1"/>
</dbReference>
<sequence length="147" mass="15510">MSVSRPMLIAGSLLAAACFPVMATEADPVQPEATAAVPAMEAGIQVIMNEARIVKLPRPADTIVIGSSAIADASVQDATTLVLTGKSFGMTNLVILDKQGAPIMDEQVTVVRQTASTVRVYRRADVTTLSCTPYCESRDEADRMPGN</sequence>
<evidence type="ECO:0000259" key="2">
    <source>
        <dbReference type="Pfam" id="PF13629"/>
    </source>
</evidence>
<accession>A0ABV2KHN6</accession>
<evidence type="ECO:0000313" key="3">
    <source>
        <dbReference type="EMBL" id="MET3660582.1"/>
    </source>
</evidence>
<name>A0ABV2KHN6_9HYPH</name>
<dbReference type="Proteomes" id="UP001549143">
    <property type="component" value="Unassembled WGS sequence"/>
</dbReference>
<dbReference type="EMBL" id="JBEPMN010000002">
    <property type="protein sequence ID" value="MET3660582.1"/>
    <property type="molecule type" value="Genomic_DNA"/>
</dbReference>
<feature type="chain" id="PRO_5046121667" evidence="1">
    <location>
        <begin position="24"/>
        <end position="147"/>
    </location>
</feature>
<organism evidence="3 4">
    <name type="scientific">Aquamicrobium ahrensii</name>
    <dbReference type="NCBI Taxonomy" id="469551"/>
    <lineage>
        <taxon>Bacteria</taxon>
        <taxon>Pseudomonadati</taxon>
        <taxon>Pseudomonadota</taxon>
        <taxon>Alphaproteobacteria</taxon>
        <taxon>Hyphomicrobiales</taxon>
        <taxon>Phyllobacteriaceae</taxon>
        <taxon>Aquamicrobium</taxon>
    </lineage>
</organism>
<gene>
    <name evidence="3" type="ORF">ABID44_000896</name>
</gene>
<proteinExistence type="predicted"/>
<dbReference type="InterPro" id="IPR032789">
    <property type="entry name" value="T2SS-T3SS_pil_N"/>
</dbReference>
<dbReference type="Pfam" id="PF13629">
    <property type="entry name" value="T2SS-T3SS_pil_N"/>
    <property type="match status" value="1"/>
</dbReference>
<reference evidence="3 4" key="1">
    <citation type="submission" date="2024-06" db="EMBL/GenBank/DDBJ databases">
        <title>Genomic Encyclopedia of Type Strains, Phase IV (KMG-IV): sequencing the most valuable type-strain genomes for metagenomic binning, comparative biology and taxonomic classification.</title>
        <authorList>
            <person name="Goeker M."/>
        </authorList>
    </citation>
    <scope>NUCLEOTIDE SEQUENCE [LARGE SCALE GENOMIC DNA]</scope>
    <source>
        <strain evidence="3 4">DSM 19730</strain>
    </source>
</reference>
<keyword evidence="4" id="KW-1185">Reference proteome</keyword>
<dbReference type="RefSeq" id="WP_378226434.1">
    <property type="nucleotide sequence ID" value="NZ_JBEPMN010000002.1"/>
</dbReference>
<feature type="signal peptide" evidence="1">
    <location>
        <begin position="1"/>
        <end position="23"/>
    </location>
</feature>
<comment type="caution">
    <text evidence="3">The sequence shown here is derived from an EMBL/GenBank/DDBJ whole genome shotgun (WGS) entry which is preliminary data.</text>
</comment>
<feature type="domain" description="Pilus formation protein N-terminal" evidence="2">
    <location>
        <begin position="44"/>
        <end position="110"/>
    </location>
</feature>